<comment type="caution">
    <text evidence="1">The sequence shown here is derived from an EMBL/GenBank/DDBJ whole genome shotgun (WGS) entry which is preliminary data.</text>
</comment>
<name>A0A5D9C4T0_9SPHN</name>
<gene>
    <name evidence="1" type="ORF">FYJ91_16295</name>
</gene>
<evidence type="ECO:0008006" key="3">
    <source>
        <dbReference type="Google" id="ProtNLM"/>
    </source>
</evidence>
<dbReference type="Proteomes" id="UP000322077">
    <property type="component" value="Unassembled WGS sequence"/>
</dbReference>
<protein>
    <recommendedName>
        <fullName evidence="3">Helix-turn-helix domain-containing protein</fullName>
    </recommendedName>
</protein>
<evidence type="ECO:0000313" key="1">
    <source>
        <dbReference type="EMBL" id="TZG26483.1"/>
    </source>
</evidence>
<sequence length="83" mass="8559">MDVTDLSAAMQLSAEQAGVFLDGLGGTVAVSRLAFTPVTTVHGWRRVGMSEARFDHVRLAATARGKGEELAAAMAALADGEAV</sequence>
<dbReference type="EMBL" id="VTOU01000003">
    <property type="protein sequence ID" value="TZG26483.1"/>
    <property type="molecule type" value="Genomic_DNA"/>
</dbReference>
<evidence type="ECO:0000313" key="2">
    <source>
        <dbReference type="Proteomes" id="UP000322077"/>
    </source>
</evidence>
<reference evidence="1 2" key="1">
    <citation type="submission" date="2019-08" db="EMBL/GenBank/DDBJ databases">
        <authorList>
            <person name="Wang G."/>
            <person name="Xu Z."/>
        </authorList>
    </citation>
    <scope>NUCLEOTIDE SEQUENCE [LARGE SCALE GENOMIC DNA]</scope>
    <source>
        <strain evidence="1 2">ZX</strain>
    </source>
</reference>
<keyword evidence="2" id="KW-1185">Reference proteome</keyword>
<accession>A0A5D9C4T0</accession>
<dbReference type="RefSeq" id="WP_149523285.1">
    <property type="nucleotide sequence ID" value="NZ_VTOU01000003.1"/>
</dbReference>
<dbReference type="AlphaFoldDB" id="A0A5D9C4T0"/>
<organism evidence="1 2">
    <name type="scientific">Sphingomonas montanisoli</name>
    <dbReference type="NCBI Taxonomy" id="2606412"/>
    <lineage>
        <taxon>Bacteria</taxon>
        <taxon>Pseudomonadati</taxon>
        <taxon>Pseudomonadota</taxon>
        <taxon>Alphaproteobacteria</taxon>
        <taxon>Sphingomonadales</taxon>
        <taxon>Sphingomonadaceae</taxon>
        <taxon>Sphingomonas</taxon>
    </lineage>
</organism>
<proteinExistence type="predicted"/>